<comment type="subcellular location">
    <subcellularLocation>
        <location evidence="4 14">Cytoplasm</location>
    </subcellularLocation>
</comment>
<comment type="cofactor">
    <cofactor evidence="3 17">
        <name>Zn(2+)</name>
        <dbReference type="ChEBI" id="CHEBI:29105"/>
    </cofactor>
</comment>
<evidence type="ECO:0000256" key="2">
    <source>
        <dbReference type="ARBA" id="ARBA00001946"/>
    </source>
</evidence>
<dbReference type="InterPro" id="IPR023214">
    <property type="entry name" value="HAD_sf"/>
</dbReference>
<dbReference type="GO" id="GO:0034200">
    <property type="term" value="F:D-glycero-beta-D-manno-heptose 1,7-bisphosphate 7-phosphatase activity"/>
    <property type="evidence" value="ECO:0007669"/>
    <property type="project" value="UniProtKB-EC"/>
</dbReference>
<gene>
    <name evidence="18" type="ORF">D3871_13665</name>
</gene>
<feature type="binding site" evidence="17">
    <location>
        <position position="97"/>
    </location>
    <ligand>
        <name>Zn(2+)</name>
        <dbReference type="ChEBI" id="CHEBI:29105"/>
    </ligand>
</feature>
<dbReference type="RefSeq" id="WP_119769392.1">
    <property type="nucleotide sequence ID" value="NZ_QYUO01000001.1"/>
</dbReference>
<evidence type="ECO:0000256" key="6">
    <source>
        <dbReference type="ARBA" id="ARBA00011245"/>
    </source>
</evidence>
<comment type="cofactor">
    <cofactor evidence="2 17">
        <name>Mg(2+)</name>
        <dbReference type="ChEBI" id="CHEBI:18420"/>
    </cofactor>
</comment>
<dbReference type="OrthoDB" id="9781367at2"/>
<dbReference type="CDD" id="cd07503">
    <property type="entry name" value="HAD_HisB-N"/>
    <property type="match status" value="1"/>
</dbReference>
<evidence type="ECO:0000256" key="1">
    <source>
        <dbReference type="ARBA" id="ARBA00001226"/>
    </source>
</evidence>
<keyword evidence="9 14" id="KW-0378">Hydrolase</keyword>
<dbReference type="Gene3D" id="3.40.50.1000">
    <property type="entry name" value="HAD superfamily/HAD-like"/>
    <property type="match status" value="1"/>
</dbReference>
<comment type="subunit">
    <text evidence="6">Monomer.</text>
</comment>
<dbReference type="Proteomes" id="UP000265955">
    <property type="component" value="Unassembled WGS sequence"/>
</dbReference>
<evidence type="ECO:0000256" key="11">
    <source>
        <dbReference type="ARBA" id="ARBA00022842"/>
    </source>
</evidence>
<dbReference type="GO" id="GO:0005975">
    <property type="term" value="P:carbohydrate metabolic process"/>
    <property type="evidence" value="ECO:0007669"/>
    <property type="project" value="InterPro"/>
</dbReference>
<evidence type="ECO:0000313" key="19">
    <source>
        <dbReference type="Proteomes" id="UP000265955"/>
    </source>
</evidence>
<keyword evidence="8 17" id="KW-0479">Metal-binding</keyword>
<dbReference type="GO" id="GO:0005737">
    <property type="term" value="C:cytoplasm"/>
    <property type="evidence" value="ECO:0007669"/>
    <property type="project" value="UniProtKB-SubCell"/>
</dbReference>
<feature type="binding site" evidence="17">
    <location>
        <position position="89"/>
    </location>
    <ligand>
        <name>Zn(2+)</name>
        <dbReference type="ChEBI" id="CHEBI:29105"/>
    </ligand>
</feature>
<evidence type="ECO:0000256" key="8">
    <source>
        <dbReference type="ARBA" id="ARBA00022723"/>
    </source>
</evidence>
<dbReference type="InterPro" id="IPR036412">
    <property type="entry name" value="HAD-like_sf"/>
</dbReference>
<evidence type="ECO:0000256" key="12">
    <source>
        <dbReference type="ARBA" id="ARBA00023277"/>
    </source>
</evidence>
<feature type="binding site" evidence="17">
    <location>
        <position position="91"/>
    </location>
    <ligand>
        <name>Zn(2+)</name>
        <dbReference type="ChEBI" id="CHEBI:29105"/>
    </ligand>
</feature>
<feature type="site" description="Contributes to substrate recognition" evidence="16">
    <location>
        <position position="100"/>
    </location>
</feature>
<feature type="active site" description="Proton donor" evidence="15">
    <location>
        <position position="9"/>
    </location>
</feature>
<reference evidence="19" key="1">
    <citation type="submission" date="2018-09" db="EMBL/GenBank/DDBJ databases">
        <authorList>
            <person name="Zhu H."/>
        </authorList>
    </citation>
    <scope>NUCLEOTIDE SEQUENCE [LARGE SCALE GENOMIC DNA]</scope>
    <source>
        <strain evidence="19">K1R23-30</strain>
    </source>
</reference>
<keyword evidence="12 14" id="KW-0119">Carbohydrate metabolism</keyword>
<feature type="site" description="Stabilizes the phosphoryl group" evidence="16">
    <location>
        <position position="101"/>
    </location>
</feature>
<dbReference type="GO" id="GO:0046872">
    <property type="term" value="F:metal ion binding"/>
    <property type="evidence" value="ECO:0007669"/>
    <property type="project" value="UniProtKB-KW"/>
</dbReference>
<evidence type="ECO:0000256" key="4">
    <source>
        <dbReference type="ARBA" id="ARBA00004496"/>
    </source>
</evidence>
<feature type="binding site" evidence="17">
    <location>
        <position position="126"/>
    </location>
    <ligand>
        <name>Mg(2+)</name>
        <dbReference type="ChEBI" id="CHEBI:18420"/>
    </ligand>
</feature>
<dbReference type="InterPro" id="IPR004446">
    <property type="entry name" value="Heptose_bisP_phosphatase"/>
</dbReference>
<keyword evidence="19" id="KW-1185">Reference proteome</keyword>
<accession>A0A3A3FVV4</accession>
<evidence type="ECO:0000256" key="10">
    <source>
        <dbReference type="ARBA" id="ARBA00022833"/>
    </source>
</evidence>
<dbReference type="EMBL" id="QYUO01000001">
    <property type="protein sequence ID" value="RJF99454.1"/>
    <property type="molecule type" value="Genomic_DNA"/>
</dbReference>
<evidence type="ECO:0000256" key="5">
    <source>
        <dbReference type="ARBA" id="ARBA00004708"/>
    </source>
</evidence>
<keyword evidence="11 17" id="KW-0460">Magnesium</keyword>
<feature type="binding site" evidence="17">
    <location>
        <position position="7"/>
    </location>
    <ligand>
        <name>Mg(2+)</name>
        <dbReference type="ChEBI" id="CHEBI:18420"/>
    </ligand>
</feature>
<dbReference type="EC" id="3.1.3.-" evidence="14"/>
<dbReference type="InterPro" id="IPR006549">
    <property type="entry name" value="HAD-SF_hydro_IIIA"/>
</dbReference>
<evidence type="ECO:0000256" key="3">
    <source>
        <dbReference type="ARBA" id="ARBA00001947"/>
    </source>
</evidence>
<name>A0A3A3FVV4_9BURK</name>
<evidence type="ECO:0000256" key="16">
    <source>
        <dbReference type="PIRSR" id="PIRSR004682-3"/>
    </source>
</evidence>
<comment type="caution">
    <text evidence="18">The sequence shown here is derived from an EMBL/GenBank/DDBJ whole genome shotgun (WGS) entry which is preliminary data.</text>
</comment>
<evidence type="ECO:0000256" key="7">
    <source>
        <dbReference type="ARBA" id="ARBA00022490"/>
    </source>
</evidence>
<sequence length="186" mass="19967">MKLIILDRDGVINYDSDEFIKSPDEWIPIPGSLEAIARLNQAGYRVIVATNQSGIARGLFTIVTLNAIHQKLHAAAQQVGADIDAIFFCPHAADDNCDCRKPKPGMLHEIAQRFEVSLKGVPTVGDSLRDLHAGFVAGCSPHLVLTGKGEKTRDKGGLPPGTTIHADLASFVDDLLKKSADVQSST</sequence>
<keyword evidence="10 17" id="KW-0862">Zinc</keyword>
<comment type="catalytic activity">
    <reaction evidence="1">
        <text>D-glycero-beta-D-manno-heptose 1,7-bisphosphate + H2O = D-glycero-beta-D-manno-heptose 1-phosphate + phosphate</text>
        <dbReference type="Rhea" id="RHEA:28518"/>
        <dbReference type="ChEBI" id="CHEBI:15377"/>
        <dbReference type="ChEBI" id="CHEBI:43474"/>
        <dbReference type="ChEBI" id="CHEBI:60208"/>
        <dbReference type="ChEBI" id="CHEBI:61593"/>
        <dbReference type="EC" id="3.1.3.82"/>
    </reaction>
</comment>
<comment type="pathway">
    <text evidence="5">Nucleotide-sugar biosynthesis; ADP-L-glycero-beta-D-manno-heptose biosynthesis; ADP-L-glycero-beta-D-manno-heptose from D-glycero-beta-D-manno-heptose 7-phosphate: step 2/4.</text>
</comment>
<feature type="active site" description="Nucleophile" evidence="15">
    <location>
        <position position="7"/>
    </location>
</feature>
<evidence type="ECO:0000313" key="18">
    <source>
        <dbReference type="EMBL" id="RJF99454.1"/>
    </source>
</evidence>
<dbReference type="Pfam" id="PF00702">
    <property type="entry name" value="Hydrolase"/>
    <property type="match status" value="1"/>
</dbReference>
<evidence type="ECO:0000256" key="13">
    <source>
        <dbReference type="ARBA" id="ARBA00061616"/>
    </source>
</evidence>
<feature type="binding site" evidence="17">
    <location>
        <position position="9"/>
    </location>
    <ligand>
        <name>Mg(2+)</name>
        <dbReference type="ChEBI" id="CHEBI:18420"/>
    </ligand>
</feature>
<evidence type="ECO:0000256" key="17">
    <source>
        <dbReference type="PIRSR" id="PIRSR004682-4"/>
    </source>
</evidence>
<feature type="site" description="Stabilizes the phosphoryl group" evidence="16">
    <location>
        <position position="50"/>
    </location>
</feature>
<feature type="binding site" evidence="17">
    <location>
        <position position="99"/>
    </location>
    <ligand>
        <name>Zn(2+)</name>
        <dbReference type="ChEBI" id="CHEBI:29105"/>
    </ligand>
</feature>
<comment type="similarity">
    <text evidence="13 14">Belongs to the gmhB family.</text>
</comment>
<protein>
    <recommendedName>
        <fullName evidence="14">D,D-heptose 1,7-bisphosphate phosphatase</fullName>
        <ecNumber evidence="14">3.1.3.-</ecNumber>
    </recommendedName>
</protein>
<dbReference type="PIRSF" id="PIRSF004682">
    <property type="entry name" value="GmhB"/>
    <property type="match status" value="1"/>
</dbReference>
<dbReference type="InterPro" id="IPR006543">
    <property type="entry name" value="Histidinol-phos"/>
</dbReference>
<dbReference type="AlphaFoldDB" id="A0A3A3FVV4"/>
<dbReference type="NCBIfam" id="NF006506">
    <property type="entry name" value="PRK08942.1"/>
    <property type="match status" value="1"/>
</dbReference>
<evidence type="ECO:0000256" key="15">
    <source>
        <dbReference type="PIRSR" id="PIRSR004682-1"/>
    </source>
</evidence>
<dbReference type="FunFam" id="3.40.50.1000:FF:000168">
    <property type="entry name" value="D,D-heptose 1,7-bisphosphate phosphatase"/>
    <property type="match status" value="1"/>
</dbReference>
<dbReference type="NCBIfam" id="TIGR01662">
    <property type="entry name" value="HAD-SF-IIIA"/>
    <property type="match status" value="1"/>
</dbReference>
<proteinExistence type="inferred from homology"/>
<dbReference type="NCBIfam" id="TIGR01656">
    <property type="entry name" value="Histidinol-ppas"/>
    <property type="match status" value="1"/>
</dbReference>
<dbReference type="PANTHER" id="PTHR42891">
    <property type="entry name" value="D-GLYCERO-BETA-D-MANNO-HEPTOSE-1,7-BISPHOSPHATE 7-PHOSPHATASE"/>
    <property type="match status" value="1"/>
</dbReference>
<organism evidence="18 19">
    <name type="scientific">Noviherbaspirillum saxi</name>
    <dbReference type="NCBI Taxonomy" id="2320863"/>
    <lineage>
        <taxon>Bacteria</taxon>
        <taxon>Pseudomonadati</taxon>
        <taxon>Pseudomonadota</taxon>
        <taxon>Betaproteobacteria</taxon>
        <taxon>Burkholderiales</taxon>
        <taxon>Oxalobacteraceae</taxon>
        <taxon>Noviherbaspirillum</taxon>
    </lineage>
</organism>
<evidence type="ECO:0000256" key="14">
    <source>
        <dbReference type="PIRNR" id="PIRNR004682"/>
    </source>
</evidence>
<dbReference type="PANTHER" id="PTHR42891:SF1">
    <property type="entry name" value="D-GLYCERO-BETA-D-MANNO-HEPTOSE-1,7-BISPHOSPHATE 7-PHOSPHATASE"/>
    <property type="match status" value="1"/>
</dbReference>
<dbReference type="SUPFAM" id="SSF56784">
    <property type="entry name" value="HAD-like"/>
    <property type="match status" value="1"/>
</dbReference>
<keyword evidence="7 14" id="KW-0963">Cytoplasm</keyword>
<evidence type="ECO:0000256" key="9">
    <source>
        <dbReference type="ARBA" id="ARBA00022801"/>
    </source>
</evidence>